<dbReference type="EMBL" id="FCOW01000042">
    <property type="protein sequence ID" value="CVK21676.1"/>
    <property type="molecule type" value="Genomic_DNA"/>
</dbReference>
<dbReference type="Proteomes" id="UP000245702">
    <property type="component" value="Unassembled WGS sequence"/>
</dbReference>
<protein>
    <recommendedName>
        <fullName evidence="5">Competence protein A</fullName>
    </recommendedName>
</protein>
<gene>
    <name evidence="2" type="ORF">SPSPH_047210</name>
    <name evidence="1" type="ORF">SSPH_04371</name>
</gene>
<keyword evidence="2" id="KW-0614">Plasmid</keyword>
<evidence type="ECO:0000313" key="1">
    <source>
        <dbReference type="EMBL" id="CVK21676.1"/>
    </source>
</evidence>
<name>A0A1U7MA33_9FIRM</name>
<dbReference type="AlphaFoldDB" id="A0A1U7MA33"/>
<sequence>MDIAITLKHDCTQVVIGKESKGRLEVKKIVNFEPVVQYLLSDKITPIQNLFEKIASQVKENYIHITIPTDLTIMNCKYFENVPNNNYLKQEIDRMVMNSLGLKDSKAFIIDKGKIVKTHKNVWLTGVAVKKKYIELLSNAAAGADLKILSIENEAISAFRFEGFNDTYCYIENNVAQTTFTLSGSHPKIGIFTIIKRYLDEENQQKGLSEAVEQFDQIAADTFGQVNYNACNILQLQGFHKTFMQTIDESELVDRFKIMPMSDYVISQSYGPADLTANAAPIGLLLSTIYERRSKREALRSSKSVRK</sequence>
<evidence type="ECO:0008006" key="5">
    <source>
        <dbReference type="Google" id="ProtNLM"/>
    </source>
</evidence>
<reference evidence="2" key="2">
    <citation type="submission" date="2024-03" db="EMBL/GenBank/DDBJ databases">
        <title>Complete genome sequence of Sporomusa sphaeroides DSM 2875T isolated from mud of the Leine river and Sporomusa ovata DSM 2662T isolated from sugar beet leaf silage.</title>
        <authorList>
            <person name="Boeer T."/>
            <person name="Lueschen A."/>
            <person name="Daniel R."/>
            <person name="Poehlein A."/>
        </authorList>
    </citation>
    <scope>NUCLEOTIDE SEQUENCE</scope>
    <source>
        <strain evidence="2">DSM 2875</strain>
        <plasmid evidence="2">pSSP59</plasmid>
    </source>
</reference>
<proteinExistence type="predicted"/>
<evidence type="ECO:0000313" key="2">
    <source>
        <dbReference type="EMBL" id="WXA41909.1"/>
    </source>
</evidence>
<organism evidence="2 3">
    <name type="scientific">Sporomusa sphaeroides DSM 2875</name>
    <dbReference type="NCBI Taxonomy" id="1337886"/>
    <lineage>
        <taxon>Bacteria</taxon>
        <taxon>Bacillati</taxon>
        <taxon>Bacillota</taxon>
        <taxon>Negativicutes</taxon>
        <taxon>Selenomonadales</taxon>
        <taxon>Sporomusaceae</taxon>
        <taxon>Sporomusa</taxon>
    </lineage>
</organism>
<reference evidence="1 4" key="1">
    <citation type="submission" date="2016-01" db="EMBL/GenBank/DDBJ databases">
        <authorList>
            <person name="Brown R."/>
        </authorList>
    </citation>
    <scope>NUCLEOTIDE SEQUENCE [LARGE SCALE GENOMIC DNA]</scope>
    <source>
        <strain evidence="1">Sporomusa sphaeroides DSM 2875</strain>
    </source>
</reference>
<keyword evidence="4" id="KW-1185">Reference proteome</keyword>
<dbReference type="Proteomes" id="UP000186950">
    <property type="component" value="Plasmid pSSP59"/>
</dbReference>
<dbReference type="RefSeq" id="WP_075758115.1">
    <property type="nucleotide sequence ID" value="NZ_CP146992.1"/>
</dbReference>
<accession>A0A1U7MA33</accession>
<dbReference type="KEGG" id="ssph:SPSPH_047210"/>
<geneLocation type="plasmid" evidence="2 3">
    <name>pSSP59</name>
</geneLocation>
<evidence type="ECO:0000313" key="3">
    <source>
        <dbReference type="Proteomes" id="UP000186950"/>
    </source>
</evidence>
<evidence type="ECO:0000313" key="4">
    <source>
        <dbReference type="Proteomes" id="UP000245702"/>
    </source>
</evidence>
<dbReference type="EMBL" id="CP146992">
    <property type="protein sequence ID" value="WXA41909.1"/>
    <property type="molecule type" value="Genomic_DNA"/>
</dbReference>